<evidence type="ECO:0000256" key="1">
    <source>
        <dbReference type="SAM" id="MobiDB-lite"/>
    </source>
</evidence>
<dbReference type="PANTHER" id="PTHR37781:SF1">
    <property type="entry name" value="ADR380WP"/>
    <property type="match status" value="1"/>
</dbReference>
<dbReference type="GO" id="GO:0005675">
    <property type="term" value="C:transcription factor TFIIH holo complex"/>
    <property type="evidence" value="ECO:0007669"/>
    <property type="project" value="TreeGrafter"/>
</dbReference>
<organism evidence="2 3">
    <name type="scientific">Wickerhamomyces pijperi</name>
    <name type="common">Yeast</name>
    <name type="synonym">Pichia pijperi</name>
    <dbReference type="NCBI Taxonomy" id="599730"/>
    <lineage>
        <taxon>Eukaryota</taxon>
        <taxon>Fungi</taxon>
        <taxon>Dikarya</taxon>
        <taxon>Ascomycota</taxon>
        <taxon>Saccharomycotina</taxon>
        <taxon>Saccharomycetes</taxon>
        <taxon>Phaffomycetales</taxon>
        <taxon>Wickerhamomycetaceae</taxon>
        <taxon>Wickerhamomyces</taxon>
    </lineage>
</organism>
<reference evidence="2" key="1">
    <citation type="journal article" date="2021" name="Open Biol.">
        <title>Shared evolutionary footprints suggest mitochondrial oxidative damage underlies multiple complex I losses in fungi.</title>
        <authorList>
            <person name="Schikora-Tamarit M.A."/>
            <person name="Marcet-Houben M."/>
            <person name="Nosek J."/>
            <person name="Gabaldon T."/>
        </authorList>
    </citation>
    <scope>NUCLEOTIDE SEQUENCE</scope>
    <source>
        <strain evidence="2">CBS2887</strain>
    </source>
</reference>
<dbReference type="EMBL" id="JAEUBG010004184">
    <property type="protein sequence ID" value="KAH3681880.1"/>
    <property type="molecule type" value="Genomic_DNA"/>
</dbReference>
<proteinExistence type="predicted"/>
<keyword evidence="3" id="KW-1185">Reference proteome</keyword>
<protein>
    <submittedName>
        <fullName evidence="2">Uncharacterized protein</fullName>
    </submittedName>
</protein>
<evidence type="ECO:0000313" key="2">
    <source>
        <dbReference type="EMBL" id="KAH3681880.1"/>
    </source>
</evidence>
<dbReference type="PANTHER" id="PTHR37781">
    <property type="entry name" value="TFIIH COMPLEX SUBUNIT"/>
    <property type="match status" value="1"/>
</dbReference>
<name>A0A9P8Q257_WICPI</name>
<dbReference type="Proteomes" id="UP000774326">
    <property type="component" value="Unassembled WGS sequence"/>
</dbReference>
<accession>A0A9P8Q257</accession>
<feature type="region of interest" description="Disordered" evidence="1">
    <location>
        <begin position="1"/>
        <end position="26"/>
    </location>
</feature>
<dbReference type="Pfam" id="PF17110">
    <property type="entry name" value="TFB6"/>
    <property type="match status" value="1"/>
</dbReference>
<dbReference type="InterPro" id="IPR031349">
    <property type="entry name" value="Tfb6"/>
</dbReference>
<sequence length="263" mass="29557">MSYDQIPGSPPHPSGDSQMPNLPPVNYYDKEELDFLDLNPDLENTPGPATMDAACSVDMVQNQQSMIPGIEDDEQQADSKNKLTEEGYLVRSERIPISDKSRVLTPTQQTRFHTYVTERLQSIQRRFIQSHGLNSEHSYKNLDELLIDLAQLIDIITVSLKTSQNFGQTNYLITIANDLLDYSEKYPLTFANAVELITVISNIDDIFSKVIDSGDFNGTECVRVNGIAERSRLALVYLFERGQIVGCEAALGKLYEKTLERTG</sequence>
<dbReference type="AlphaFoldDB" id="A0A9P8Q257"/>
<comment type="caution">
    <text evidence="2">The sequence shown here is derived from an EMBL/GenBank/DDBJ whole genome shotgun (WGS) entry which is preliminary data.</text>
</comment>
<dbReference type="OrthoDB" id="2567806at2759"/>
<evidence type="ECO:0000313" key="3">
    <source>
        <dbReference type="Proteomes" id="UP000774326"/>
    </source>
</evidence>
<reference evidence="2" key="2">
    <citation type="submission" date="2021-01" db="EMBL/GenBank/DDBJ databases">
        <authorList>
            <person name="Schikora-Tamarit M.A."/>
        </authorList>
    </citation>
    <scope>NUCLEOTIDE SEQUENCE</scope>
    <source>
        <strain evidence="2">CBS2887</strain>
    </source>
</reference>
<gene>
    <name evidence="2" type="ORF">WICPIJ_007186</name>
</gene>